<dbReference type="Proteomes" id="UP000230973">
    <property type="component" value="Unassembled WGS sequence"/>
</dbReference>
<reference evidence="2" key="1">
    <citation type="submission" date="2017-09" db="EMBL/GenBank/DDBJ databases">
        <title>Depth-based differentiation of microbial function through sediment-hosted aquifers and enrichment of novel symbionts in the deep terrestrial subsurface.</title>
        <authorList>
            <person name="Probst A.J."/>
            <person name="Ladd B."/>
            <person name="Jarett J.K."/>
            <person name="Geller-Mcgrath D.E."/>
            <person name="Sieber C.M.K."/>
            <person name="Emerson J.B."/>
            <person name="Anantharaman K."/>
            <person name="Thomas B.C."/>
            <person name="Malmstrom R."/>
            <person name="Stieglmeier M."/>
            <person name="Klingl A."/>
            <person name="Woyke T."/>
            <person name="Ryan C.M."/>
            <person name="Banfield J.F."/>
        </authorList>
    </citation>
    <scope>NUCLEOTIDE SEQUENCE [LARGE SCALE GENOMIC DNA]</scope>
</reference>
<comment type="caution">
    <text evidence="1">The sequence shown here is derived from an EMBL/GenBank/DDBJ whole genome shotgun (WGS) entry which is preliminary data.</text>
</comment>
<protein>
    <submittedName>
        <fullName evidence="1">Uncharacterized protein</fullName>
    </submittedName>
</protein>
<dbReference type="EMBL" id="PFLC01000034">
    <property type="protein sequence ID" value="PIY62602.1"/>
    <property type="molecule type" value="Genomic_DNA"/>
</dbReference>
<organism evidence="1 2">
    <name type="scientific">Candidatus Uhrbacteria bacterium CG_4_10_14_0_8_um_filter_58_22</name>
    <dbReference type="NCBI Taxonomy" id="1975029"/>
    <lineage>
        <taxon>Bacteria</taxon>
        <taxon>Candidatus Uhriibacteriota</taxon>
    </lineage>
</organism>
<accession>A0A2M7QAT6</accession>
<proteinExistence type="predicted"/>
<sequence>MQGCLGTLTFRKSYLKTNDRLENRPLRRRFLRYDLEVVESGLELVDRYEEHDTSSGQYVVRESRTELDMPTDKLRNRLVSDSRSRQLMAAMLSDLRREIDRNGLKIFLDPQADGTLRPKWRYRCRGRWQTDQIAV</sequence>
<evidence type="ECO:0000313" key="2">
    <source>
        <dbReference type="Proteomes" id="UP000230973"/>
    </source>
</evidence>
<dbReference type="AlphaFoldDB" id="A0A2M7QAT6"/>
<gene>
    <name evidence="1" type="ORF">COY93_02785</name>
</gene>
<evidence type="ECO:0000313" key="1">
    <source>
        <dbReference type="EMBL" id="PIY62602.1"/>
    </source>
</evidence>
<name>A0A2M7QAT6_9BACT</name>